<dbReference type="EMBL" id="CM039426">
    <property type="protein sequence ID" value="KAI4355967.1"/>
    <property type="molecule type" value="Genomic_DNA"/>
</dbReference>
<dbReference type="Proteomes" id="UP000828941">
    <property type="component" value="Chromosome 1"/>
</dbReference>
<keyword evidence="2" id="KW-1185">Reference proteome</keyword>
<organism evidence="1 2">
    <name type="scientific">Bauhinia variegata</name>
    <name type="common">Purple orchid tree</name>
    <name type="synonym">Phanera variegata</name>
    <dbReference type="NCBI Taxonomy" id="167791"/>
    <lineage>
        <taxon>Eukaryota</taxon>
        <taxon>Viridiplantae</taxon>
        <taxon>Streptophyta</taxon>
        <taxon>Embryophyta</taxon>
        <taxon>Tracheophyta</taxon>
        <taxon>Spermatophyta</taxon>
        <taxon>Magnoliopsida</taxon>
        <taxon>eudicotyledons</taxon>
        <taxon>Gunneridae</taxon>
        <taxon>Pentapetalae</taxon>
        <taxon>rosids</taxon>
        <taxon>fabids</taxon>
        <taxon>Fabales</taxon>
        <taxon>Fabaceae</taxon>
        <taxon>Cercidoideae</taxon>
        <taxon>Cercideae</taxon>
        <taxon>Bauhiniinae</taxon>
        <taxon>Bauhinia</taxon>
    </lineage>
</organism>
<name>A0ACB9Q7F3_BAUVA</name>
<sequence>MTKVYPNAAAAAAASGDDPKQKTSSLDEAAVIMTVWKKSLLLNCHGFTVFDGQGNLVFRVDNYLSRHNKDNVLLMDAAGTPLLTLRHKRLSLGEKWEVYEGESTVKAQFSARKHVSVLNSKCLAHVTMVKSSENENEKGYEIEGSYAQRCCSVMDKNKRLVAEIKKKEAAAGGVAFGADVFRLIVEPEMDTALAMAFVILLDLMFGSSSR</sequence>
<gene>
    <name evidence="1" type="ORF">L6164_000022</name>
</gene>
<protein>
    <submittedName>
        <fullName evidence="1">Uncharacterized protein</fullName>
    </submittedName>
</protein>
<evidence type="ECO:0000313" key="1">
    <source>
        <dbReference type="EMBL" id="KAI4355967.1"/>
    </source>
</evidence>
<evidence type="ECO:0000313" key="2">
    <source>
        <dbReference type="Proteomes" id="UP000828941"/>
    </source>
</evidence>
<reference evidence="1 2" key="1">
    <citation type="journal article" date="2022" name="DNA Res.">
        <title>Chromosomal-level genome assembly of the orchid tree Bauhinia variegata (Leguminosae; Cercidoideae) supports the allotetraploid origin hypothesis of Bauhinia.</title>
        <authorList>
            <person name="Zhong Y."/>
            <person name="Chen Y."/>
            <person name="Zheng D."/>
            <person name="Pang J."/>
            <person name="Liu Y."/>
            <person name="Luo S."/>
            <person name="Meng S."/>
            <person name="Qian L."/>
            <person name="Wei D."/>
            <person name="Dai S."/>
            <person name="Zhou R."/>
        </authorList>
    </citation>
    <scope>NUCLEOTIDE SEQUENCE [LARGE SCALE GENOMIC DNA]</scope>
    <source>
        <strain evidence="1">BV-YZ2020</strain>
    </source>
</reference>
<proteinExistence type="predicted"/>
<comment type="caution">
    <text evidence="1">The sequence shown here is derived from an EMBL/GenBank/DDBJ whole genome shotgun (WGS) entry which is preliminary data.</text>
</comment>
<accession>A0ACB9Q7F3</accession>